<proteinExistence type="predicted"/>
<accession>A0AAD7GP54</accession>
<evidence type="ECO:0000313" key="1">
    <source>
        <dbReference type="EMBL" id="KAJ7697038.1"/>
    </source>
</evidence>
<dbReference type="AlphaFoldDB" id="A0AAD7GP54"/>
<evidence type="ECO:0000313" key="2">
    <source>
        <dbReference type="Proteomes" id="UP001221757"/>
    </source>
</evidence>
<sequence>FEFRVHRKQMPLALCYATNFNGCQGLTVQKLGLDLRRDVFSHGQLYSVMTRVPDSMNVLILKYKGDLSTCTNSLVWEELEL</sequence>
<reference evidence="1" key="1">
    <citation type="submission" date="2023-03" db="EMBL/GenBank/DDBJ databases">
        <title>Massive genome expansion in bonnet fungi (Mycena s.s.) driven by repeated elements and novel gene families across ecological guilds.</title>
        <authorList>
            <consortium name="Lawrence Berkeley National Laboratory"/>
            <person name="Harder C.B."/>
            <person name="Miyauchi S."/>
            <person name="Viragh M."/>
            <person name="Kuo A."/>
            <person name="Thoen E."/>
            <person name="Andreopoulos B."/>
            <person name="Lu D."/>
            <person name="Skrede I."/>
            <person name="Drula E."/>
            <person name="Henrissat B."/>
            <person name="Morin E."/>
            <person name="Kohler A."/>
            <person name="Barry K."/>
            <person name="LaButti K."/>
            <person name="Morin E."/>
            <person name="Salamov A."/>
            <person name="Lipzen A."/>
            <person name="Mereny Z."/>
            <person name="Hegedus B."/>
            <person name="Baldrian P."/>
            <person name="Stursova M."/>
            <person name="Weitz H."/>
            <person name="Taylor A."/>
            <person name="Grigoriev I.V."/>
            <person name="Nagy L.G."/>
            <person name="Martin F."/>
            <person name="Kauserud H."/>
        </authorList>
    </citation>
    <scope>NUCLEOTIDE SEQUENCE</scope>
    <source>
        <strain evidence="1">CBHHK067</strain>
    </source>
</reference>
<name>A0AAD7GP54_MYCRO</name>
<comment type="caution">
    <text evidence="1">The sequence shown here is derived from an EMBL/GenBank/DDBJ whole genome shotgun (WGS) entry which is preliminary data.</text>
</comment>
<organism evidence="1 2">
    <name type="scientific">Mycena rosella</name>
    <name type="common">Pink bonnet</name>
    <name type="synonym">Agaricus rosellus</name>
    <dbReference type="NCBI Taxonomy" id="1033263"/>
    <lineage>
        <taxon>Eukaryota</taxon>
        <taxon>Fungi</taxon>
        <taxon>Dikarya</taxon>
        <taxon>Basidiomycota</taxon>
        <taxon>Agaricomycotina</taxon>
        <taxon>Agaricomycetes</taxon>
        <taxon>Agaricomycetidae</taxon>
        <taxon>Agaricales</taxon>
        <taxon>Marasmiineae</taxon>
        <taxon>Mycenaceae</taxon>
        <taxon>Mycena</taxon>
    </lineage>
</organism>
<gene>
    <name evidence="1" type="ORF">B0H17DRAFT_875467</name>
</gene>
<feature type="non-terminal residue" evidence="1">
    <location>
        <position position="1"/>
    </location>
</feature>
<feature type="non-terminal residue" evidence="1">
    <location>
        <position position="81"/>
    </location>
</feature>
<keyword evidence="2" id="KW-1185">Reference proteome</keyword>
<dbReference type="EMBL" id="JARKIE010000032">
    <property type="protein sequence ID" value="KAJ7697038.1"/>
    <property type="molecule type" value="Genomic_DNA"/>
</dbReference>
<protein>
    <submittedName>
        <fullName evidence="1">Uncharacterized protein</fullName>
    </submittedName>
</protein>
<dbReference type="Proteomes" id="UP001221757">
    <property type="component" value="Unassembled WGS sequence"/>
</dbReference>